<dbReference type="Proteomes" id="UP000266861">
    <property type="component" value="Unassembled WGS sequence"/>
</dbReference>
<evidence type="ECO:0000313" key="4">
    <source>
        <dbReference type="Proteomes" id="UP000266861"/>
    </source>
</evidence>
<reference evidence="3 4" key="1">
    <citation type="submission" date="2018-08" db="EMBL/GenBank/DDBJ databases">
        <title>Genome and evolution of the arbuscular mycorrhizal fungus Diversispora epigaea (formerly Glomus versiforme) and its bacterial endosymbionts.</title>
        <authorList>
            <person name="Sun X."/>
            <person name="Fei Z."/>
            <person name="Harrison M."/>
        </authorList>
    </citation>
    <scope>NUCLEOTIDE SEQUENCE [LARGE SCALE GENOMIC DNA]</scope>
    <source>
        <strain evidence="3 4">IT104</strain>
    </source>
</reference>
<dbReference type="InterPro" id="IPR007560">
    <property type="entry name" value="Restrct_endonuc_IV_Mrr"/>
</dbReference>
<dbReference type="OrthoDB" id="2443154at2759"/>
<evidence type="ECO:0000259" key="2">
    <source>
        <dbReference type="Pfam" id="PF04471"/>
    </source>
</evidence>
<name>A0A397IRH3_9GLOM</name>
<dbReference type="InterPro" id="IPR011335">
    <property type="entry name" value="Restrct_endonuc-II-like"/>
</dbReference>
<dbReference type="GO" id="GO:0009307">
    <property type="term" value="P:DNA restriction-modification system"/>
    <property type="evidence" value="ECO:0007669"/>
    <property type="project" value="InterPro"/>
</dbReference>
<evidence type="ECO:0000256" key="1">
    <source>
        <dbReference type="SAM" id="MobiDB-lite"/>
    </source>
</evidence>
<protein>
    <recommendedName>
        <fullName evidence="2">Restriction endonuclease type IV Mrr domain-containing protein</fullName>
    </recommendedName>
</protein>
<feature type="region of interest" description="Disordered" evidence="1">
    <location>
        <begin position="1"/>
        <end position="22"/>
    </location>
</feature>
<dbReference type="InterPro" id="IPR011856">
    <property type="entry name" value="tRNA_endonuc-like_dom_sf"/>
</dbReference>
<organism evidence="3 4">
    <name type="scientific">Diversispora epigaea</name>
    <dbReference type="NCBI Taxonomy" id="1348612"/>
    <lineage>
        <taxon>Eukaryota</taxon>
        <taxon>Fungi</taxon>
        <taxon>Fungi incertae sedis</taxon>
        <taxon>Mucoromycota</taxon>
        <taxon>Glomeromycotina</taxon>
        <taxon>Glomeromycetes</taxon>
        <taxon>Diversisporales</taxon>
        <taxon>Diversisporaceae</taxon>
        <taxon>Diversispora</taxon>
    </lineage>
</organism>
<proteinExistence type="predicted"/>
<dbReference type="Pfam" id="PF04471">
    <property type="entry name" value="Mrr_cat"/>
    <property type="match status" value="1"/>
</dbReference>
<keyword evidence="4" id="KW-1185">Reference proteome</keyword>
<accession>A0A397IRH3</accession>
<evidence type="ECO:0000313" key="3">
    <source>
        <dbReference type="EMBL" id="RHZ75543.1"/>
    </source>
</evidence>
<sequence length="160" mass="18202">MSSNEGGSSKVSAFSLAEESPSIPSQNEKECLEFKNNILNLLGTNGFKIDDQFIKEHIYNDRDKDLIAYKEDSDFLICCKYRQIRNIGFNDVERVSSVAKNFNSQGVIVTTTGYSKNAKSQAKHLNVILSRQSNIIEKLETHIEKESEKKEMDIIYDILN</sequence>
<dbReference type="EMBL" id="PQFF01000197">
    <property type="protein sequence ID" value="RHZ75543.1"/>
    <property type="molecule type" value="Genomic_DNA"/>
</dbReference>
<comment type="caution">
    <text evidence="3">The sequence shown here is derived from an EMBL/GenBank/DDBJ whole genome shotgun (WGS) entry which is preliminary data.</text>
</comment>
<dbReference type="AlphaFoldDB" id="A0A397IRH3"/>
<feature type="compositionally biased region" description="Polar residues" evidence="1">
    <location>
        <begin position="1"/>
        <end position="12"/>
    </location>
</feature>
<feature type="domain" description="Restriction endonuclease type IV Mrr" evidence="2">
    <location>
        <begin position="33"/>
        <end position="136"/>
    </location>
</feature>
<dbReference type="GO" id="GO:0004519">
    <property type="term" value="F:endonuclease activity"/>
    <property type="evidence" value="ECO:0007669"/>
    <property type="project" value="InterPro"/>
</dbReference>
<dbReference type="SUPFAM" id="SSF52980">
    <property type="entry name" value="Restriction endonuclease-like"/>
    <property type="match status" value="1"/>
</dbReference>
<dbReference type="GO" id="GO:0006302">
    <property type="term" value="P:double-strand break repair"/>
    <property type="evidence" value="ECO:0007669"/>
    <property type="project" value="UniProtKB-ARBA"/>
</dbReference>
<dbReference type="GO" id="GO:0003677">
    <property type="term" value="F:DNA binding"/>
    <property type="evidence" value="ECO:0007669"/>
    <property type="project" value="InterPro"/>
</dbReference>
<gene>
    <name evidence="3" type="ORF">Glove_212g182</name>
</gene>
<dbReference type="Gene3D" id="3.40.1350.10">
    <property type="match status" value="1"/>
</dbReference>